<dbReference type="InterPro" id="IPR036005">
    <property type="entry name" value="Creatinase/aminopeptidase-like"/>
</dbReference>
<dbReference type="AlphaFoldDB" id="A0A292Q1Z3"/>
<evidence type="ECO:0000256" key="6">
    <source>
        <dbReference type="ARBA" id="ARBA00023054"/>
    </source>
</evidence>
<keyword evidence="7 11" id="KW-0804">Transcription</keyword>
<dbReference type="InterPro" id="IPR000994">
    <property type="entry name" value="Pept_M24"/>
</dbReference>
<dbReference type="GO" id="GO:0035101">
    <property type="term" value="C:FACT complex"/>
    <property type="evidence" value="ECO:0007669"/>
    <property type="project" value="UniProtKB-UniRule"/>
</dbReference>
<evidence type="ECO:0000256" key="12">
    <source>
        <dbReference type="SAM" id="MobiDB-lite"/>
    </source>
</evidence>
<dbReference type="CDD" id="cd01091">
    <property type="entry name" value="CDC68-like"/>
    <property type="match status" value="1"/>
</dbReference>
<comment type="subcellular location">
    <subcellularLocation>
        <location evidence="11">Nucleus</location>
    </subcellularLocation>
    <subcellularLocation>
        <location evidence="11">Chromosome</location>
    </subcellularLocation>
</comment>
<gene>
    <name evidence="16" type="ORF">GSTUAT00002073001</name>
</gene>
<feature type="domain" description="FACT complex subunit SPT16 N-terminal lobe" evidence="13">
    <location>
        <begin position="7"/>
        <end position="165"/>
    </location>
</feature>
<keyword evidence="6" id="KW-0175">Coiled coil</keyword>
<dbReference type="Gene3D" id="2.30.29.210">
    <property type="entry name" value="FACT complex subunit Spt16p/Cdc68p"/>
    <property type="match status" value="1"/>
</dbReference>
<keyword evidence="8 11" id="KW-0234">DNA repair</keyword>
<dbReference type="Pfam" id="PF08644">
    <property type="entry name" value="SPT16"/>
    <property type="match status" value="1"/>
</dbReference>
<comment type="similarity">
    <text evidence="1 11">Belongs to the peptidase M24 family. SPT16 subfamily.</text>
</comment>
<evidence type="ECO:0000259" key="15">
    <source>
        <dbReference type="SMART" id="SM01287"/>
    </source>
</evidence>
<dbReference type="FunFam" id="3.40.350.10:FF:000006">
    <property type="entry name" value="FACT complex subunit SPT16"/>
    <property type="match status" value="1"/>
</dbReference>
<evidence type="ECO:0000256" key="8">
    <source>
        <dbReference type="ARBA" id="ARBA00023204"/>
    </source>
</evidence>
<feature type="compositionally biased region" description="Basic and acidic residues" evidence="12">
    <location>
        <begin position="468"/>
        <end position="499"/>
    </location>
</feature>
<comment type="subunit">
    <text evidence="11">Component of the FACT complex.</text>
</comment>
<evidence type="ECO:0000259" key="14">
    <source>
        <dbReference type="SMART" id="SM01286"/>
    </source>
</evidence>
<dbReference type="FunFam" id="2.30.29.30:FF:000017">
    <property type="entry name" value="FACT complex subunit SPT16"/>
    <property type="match status" value="1"/>
</dbReference>
<dbReference type="InterPro" id="IPR029149">
    <property type="entry name" value="Creatin/AminoP/Spt16_N"/>
</dbReference>
<dbReference type="FunFam" id="2.30.29.210:FF:000001">
    <property type="entry name" value="FACT complex subunit spt16"/>
    <property type="match status" value="1"/>
</dbReference>
<dbReference type="Pfam" id="PF08512">
    <property type="entry name" value="Rttp106-like_middle"/>
    <property type="match status" value="1"/>
</dbReference>
<dbReference type="InterPro" id="IPR029148">
    <property type="entry name" value="FACT-SPT16_Nlobe"/>
</dbReference>
<dbReference type="FunFam" id="2.30.29.150:FF:000002">
    <property type="entry name" value="FACT complex subunit SPT16"/>
    <property type="match status" value="1"/>
</dbReference>
<feature type="compositionally biased region" description="Acidic residues" evidence="12">
    <location>
        <begin position="937"/>
        <end position="996"/>
    </location>
</feature>
<dbReference type="Pfam" id="PF14826">
    <property type="entry name" value="FACT-Spt16_Nlob"/>
    <property type="match status" value="1"/>
</dbReference>
<dbReference type="Gene3D" id="3.90.230.10">
    <property type="entry name" value="Creatinase/methionine aminopeptidase superfamily"/>
    <property type="match status" value="1"/>
</dbReference>
<dbReference type="GO" id="GO:0010468">
    <property type="term" value="P:regulation of gene expression"/>
    <property type="evidence" value="ECO:0007669"/>
    <property type="project" value="UniProtKB-ARBA"/>
</dbReference>
<keyword evidence="2 11" id="KW-0158">Chromosome</keyword>
<dbReference type="InterPro" id="IPR013953">
    <property type="entry name" value="FACT_SPT16_M"/>
</dbReference>
<evidence type="ECO:0000256" key="3">
    <source>
        <dbReference type="ARBA" id="ARBA00022705"/>
    </source>
</evidence>
<evidence type="ECO:0000313" key="17">
    <source>
        <dbReference type="Proteomes" id="UP001412239"/>
    </source>
</evidence>
<dbReference type="GO" id="GO:0034728">
    <property type="term" value="P:nucleosome organization"/>
    <property type="evidence" value="ECO:0007669"/>
    <property type="project" value="UniProtKB-ARBA"/>
</dbReference>
<dbReference type="Gene3D" id="3.40.350.10">
    <property type="entry name" value="Creatinase/prolidase N-terminal domain"/>
    <property type="match status" value="1"/>
</dbReference>
<keyword evidence="5 11" id="KW-0805">Transcription regulation</keyword>
<dbReference type="SUPFAM" id="SSF55920">
    <property type="entry name" value="Creatinase/aminopeptidase"/>
    <property type="match status" value="1"/>
</dbReference>
<dbReference type="Proteomes" id="UP001412239">
    <property type="component" value="Unassembled WGS sequence"/>
</dbReference>
<reference evidence="16" key="1">
    <citation type="submission" date="2015-10" db="EMBL/GenBank/DDBJ databases">
        <authorList>
            <person name="Regsiter A."/>
            <person name="william w."/>
        </authorList>
    </citation>
    <scope>NUCLEOTIDE SEQUENCE</scope>
    <source>
        <strain evidence="16">Montdore</strain>
    </source>
</reference>
<evidence type="ECO:0000313" key="16">
    <source>
        <dbReference type="EMBL" id="CUS13862.1"/>
    </source>
</evidence>
<dbReference type="FunFam" id="3.90.230.10:FF:000005">
    <property type="entry name" value="FACT complex subunit spt16"/>
    <property type="match status" value="1"/>
</dbReference>
<feature type="domain" description="FACT complex subunit SPT16 middle" evidence="14">
    <location>
        <begin position="538"/>
        <end position="688"/>
    </location>
</feature>
<dbReference type="Pfam" id="PF21091">
    <property type="entry name" value="SPT16_C"/>
    <property type="match status" value="1"/>
</dbReference>
<dbReference type="InterPro" id="IPR048969">
    <property type="entry name" value="FACT_SPT16_C"/>
</dbReference>
<dbReference type="SMART" id="SM01287">
    <property type="entry name" value="Rtt106"/>
    <property type="match status" value="1"/>
</dbReference>
<dbReference type="InterPro" id="IPR013719">
    <property type="entry name" value="RTT106/SPT16-like_middle_dom"/>
</dbReference>
<evidence type="ECO:0000259" key="13">
    <source>
        <dbReference type="SMART" id="SM01285"/>
    </source>
</evidence>
<accession>A0A292Q1Z3</accession>
<dbReference type="PANTHER" id="PTHR13980:SF15">
    <property type="entry name" value="FACT COMPLEX SUBUNIT SPT16"/>
    <property type="match status" value="1"/>
</dbReference>
<name>A0A292Q1Z3_9PEZI</name>
<comment type="function">
    <text evidence="10 11">Component of the FACT complex, a general chromatin factor that acts to reorganize nucleosomes. The FACT complex is involved in multiple processes that require DNA as a template such as mRNA elongation, DNA replication and DNA repair. During transcription elongation the FACT complex acts as a histone chaperone that both destabilizes and restores nucleosomal structure. It facilitates the passage of RNA polymerase II and transcription by promoting the dissociation of one histone H2A-H2B dimer from the nucleosome, then subsequently promotes the reestablishment of the nucleosome following the passage of RNA polymerase II.</text>
</comment>
<dbReference type="GO" id="GO:0006368">
    <property type="term" value="P:transcription elongation by RNA polymerase II"/>
    <property type="evidence" value="ECO:0007669"/>
    <property type="project" value="TreeGrafter"/>
</dbReference>
<dbReference type="GO" id="GO:0006260">
    <property type="term" value="P:DNA replication"/>
    <property type="evidence" value="ECO:0007669"/>
    <property type="project" value="UniProtKB-KW"/>
</dbReference>
<feature type="compositionally biased region" description="Basic and acidic residues" evidence="12">
    <location>
        <begin position="997"/>
        <end position="1013"/>
    </location>
</feature>
<dbReference type="InterPro" id="IPR040258">
    <property type="entry name" value="Spt16"/>
</dbReference>
<feature type="compositionally biased region" description="Basic and acidic residues" evidence="12">
    <location>
        <begin position="441"/>
        <end position="451"/>
    </location>
</feature>
<keyword evidence="4 11" id="KW-0227">DNA damage</keyword>
<dbReference type="Pfam" id="PF00557">
    <property type="entry name" value="Peptidase_M24"/>
    <property type="match status" value="1"/>
</dbReference>
<dbReference type="GO" id="GO:0031491">
    <property type="term" value="F:nucleosome binding"/>
    <property type="evidence" value="ECO:0007669"/>
    <property type="project" value="TreeGrafter"/>
</dbReference>
<evidence type="ECO:0000256" key="10">
    <source>
        <dbReference type="ARBA" id="ARBA00025370"/>
    </source>
</evidence>
<sequence>MGDEVSIDKSLFHSRLGGLVAAWKDPKRADLFGGVGSIVIILGKTVEGPYSKSLALHFWLLGYEFPTTLFVVTQDKFYVVTTPKKSKHLETLKGGKFPIEILVRGKDEAQNTQNFKDLAEVIKKSGKKVGVCIKDKAEGPFVNDWKKIFPAEIEGVEEFDVTPAISQCLAVKDDLELKTMRASSRALVGIMKDYFIDEMSTIIDEEKKITHVQLSQKIEAKIDDEKFFRAKEMKLGPDFDPLQLDWTVGPLVQSGGRYDLRSNAASDDSQLHGGIILSTMGLRYKSYCSAIARTFLIDPNKSQEKYYSFLVDLQWKVLSEIRDGVVCKDVYNKAIAFIKSKHPELEKHFLKAIGSIIGIEAKDTITAITAKSNRVVKDGMTLCVTVGFADLENPKPQDSKSKVYSLVLTDTIKVTAGDPIVFTGGCSKDLKETAFYFKDEEPEQKVKEKKPAPKPAPAKNTAILKAKLRGERKEVDEGAEQKRREHQKELAQQKQEEGLARYAEGDAVGDGKGKKAIKRFESYKRENQLPLSVADLKIVVDAKSQTIIVPVFGRPVPFHIATLKNASKTDEGNWTYLRINFLSPGQGVGRKDDLPFEDPNAHFVRSLTYRSTDNDRMAEICAAIQDMKKNAVKREQERKEMEDVVTQDNLVEIRNRRPQRLGDIYVRPALEGKRVPGEVEIHQNGLRYQSPIRNDHRIDVLFSNVKHLFFQPCAHELIVLIHVHLKDPIMVGKKKTKDVQFYREATDIQFDETGNRKRKYRYGDEEEFEQEQEERRRRALLDKEFKAFADKISEAGKKHENGVDVDIPYRELGFNGVPFRANVLCAPTTDALVQLTDPPFLVITLDEVEIAHLERVQFGLKNFDLVFVYKDYTRPVSHINSIPMESLENAKEWLDSSNIPFTEGPLNLNWPTIMKTVIADPHQFFKDGGWNFLSVESDADDDDEEDEVSEFEADSSDSESEGSGEDSEFDDDDASADEGSEASDDESGDDWDDLEDEARRKDKEVSVKVEEKPKKGKRR</sequence>
<keyword evidence="17" id="KW-1185">Reference proteome</keyword>
<evidence type="ECO:0000256" key="9">
    <source>
        <dbReference type="ARBA" id="ARBA00023242"/>
    </source>
</evidence>
<dbReference type="InterPro" id="IPR011993">
    <property type="entry name" value="PH-like_dom_sf"/>
</dbReference>
<dbReference type="InterPro" id="IPR056595">
    <property type="entry name" value="Fact-SPT16_PH"/>
</dbReference>
<dbReference type="PANTHER" id="PTHR13980">
    <property type="entry name" value="CDC68 RELATED"/>
    <property type="match status" value="1"/>
</dbReference>
<feature type="region of interest" description="Disordered" evidence="12">
    <location>
        <begin position="441"/>
        <end position="501"/>
    </location>
</feature>
<feature type="region of interest" description="Disordered" evidence="12">
    <location>
        <begin position="935"/>
        <end position="1019"/>
    </location>
</feature>
<dbReference type="SMART" id="SM01285">
    <property type="entry name" value="FACT-Spt16_Nlob"/>
    <property type="match status" value="1"/>
</dbReference>
<evidence type="ECO:0000256" key="5">
    <source>
        <dbReference type="ARBA" id="ARBA00023015"/>
    </source>
</evidence>
<evidence type="ECO:0000256" key="7">
    <source>
        <dbReference type="ARBA" id="ARBA00023163"/>
    </source>
</evidence>
<feature type="domain" description="Histone chaperone RTT106/FACT complex subunit SPT16-like middle" evidence="15">
    <location>
        <begin position="814"/>
        <end position="904"/>
    </location>
</feature>
<evidence type="ECO:0000256" key="2">
    <source>
        <dbReference type="ARBA" id="ARBA00022454"/>
    </source>
</evidence>
<dbReference type="EMBL" id="LN890966">
    <property type="protein sequence ID" value="CUS13862.1"/>
    <property type="molecule type" value="Genomic_DNA"/>
</dbReference>
<evidence type="ECO:0000256" key="1">
    <source>
        <dbReference type="ARBA" id="ARBA00010779"/>
    </source>
</evidence>
<organism evidence="16 17">
    <name type="scientific">Tuber aestivum</name>
    <name type="common">summer truffle</name>
    <dbReference type="NCBI Taxonomy" id="59557"/>
    <lineage>
        <taxon>Eukaryota</taxon>
        <taxon>Fungi</taxon>
        <taxon>Dikarya</taxon>
        <taxon>Ascomycota</taxon>
        <taxon>Pezizomycotina</taxon>
        <taxon>Pezizomycetes</taxon>
        <taxon>Pezizales</taxon>
        <taxon>Tuberaceae</taxon>
        <taxon>Tuber</taxon>
    </lineage>
</organism>
<dbReference type="GO" id="GO:0006281">
    <property type="term" value="P:DNA repair"/>
    <property type="evidence" value="ECO:0007669"/>
    <property type="project" value="UniProtKB-UniRule"/>
</dbReference>
<protein>
    <recommendedName>
        <fullName evidence="11">FACT complex subunit</fullName>
    </recommendedName>
</protein>
<dbReference type="Pfam" id="PF24824">
    <property type="entry name" value="PH_SPT16"/>
    <property type="match status" value="1"/>
</dbReference>
<dbReference type="Gene3D" id="2.30.29.30">
    <property type="entry name" value="Pleckstrin-homology domain (PH domain)/Phosphotyrosine-binding domain (PTB)"/>
    <property type="match status" value="1"/>
</dbReference>
<keyword evidence="3 11" id="KW-0235">DNA replication</keyword>
<keyword evidence="9 11" id="KW-0539">Nucleus</keyword>
<dbReference type="InterPro" id="IPR033825">
    <property type="entry name" value="Spt16_M24"/>
</dbReference>
<dbReference type="SMART" id="SM01286">
    <property type="entry name" value="SPT16"/>
    <property type="match status" value="1"/>
</dbReference>
<proteinExistence type="inferred from homology"/>
<dbReference type="Gene3D" id="2.30.29.150">
    <property type="match status" value="1"/>
</dbReference>
<evidence type="ECO:0000256" key="11">
    <source>
        <dbReference type="RuleBase" id="RU367052"/>
    </source>
</evidence>
<evidence type="ECO:0000256" key="4">
    <source>
        <dbReference type="ARBA" id="ARBA00022763"/>
    </source>
</evidence>